<dbReference type="RefSeq" id="WP_193536894.1">
    <property type="nucleotide sequence ID" value="NZ_JADCKF010000004.1"/>
</dbReference>
<dbReference type="EMBL" id="JADCKF010000004">
    <property type="protein sequence ID" value="MBE5055402.1"/>
    <property type="molecule type" value="Genomic_DNA"/>
</dbReference>
<accession>A0ABR9R9N9</accession>
<dbReference type="Proteomes" id="UP000806211">
    <property type="component" value="Unassembled WGS sequence"/>
</dbReference>
<evidence type="ECO:0000313" key="3">
    <source>
        <dbReference type="Proteomes" id="UP000806211"/>
    </source>
</evidence>
<evidence type="ECO:0000313" key="2">
    <source>
        <dbReference type="EMBL" id="MBE5055402.1"/>
    </source>
</evidence>
<reference evidence="2 3" key="1">
    <citation type="submission" date="2020-10" db="EMBL/GenBank/DDBJ databases">
        <title>ChiBAC.</title>
        <authorList>
            <person name="Zenner C."/>
            <person name="Hitch T.C.A."/>
            <person name="Clavel T."/>
        </authorList>
    </citation>
    <scope>NUCLEOTIDE SEQUENCE [LARGE SCALE GENOMIC DNA]</scope>
    <source>
        <strain evidence="2 3">DSM 107456</strain>
    </source>
</reference>
<gene>
    <name evidence="2" type="ORF">INF37_05235</name>
</gene>
<protein>
    <recommendedName>
        <fullName evidence="4">YolD-like family protein</fullName>
    </recommendedName>
</protein>
<keyword evidence="3" id="KW-1185">Reference proteome</keyword>
<name>A0ABR9R9N9_9FIRM</name>
<organism evidence="2 3">
    <name type="scientific">Pseudoflavonifractor gallinarum</name>
    <dbReference type="NCBI Taxonomy" id="2779352"/>
    <lineage>
        <taxon>Bacteria</taxon>
        <taxon>Bacillati</taxon>
        <taxon>Bacillota</taxon>
        <taxon>Clostridia</taxon>
        <taxon>Eubacteriales</taxon>
        <taxon>Oscillospiraceae</taxon>
        <taxon>Pseudoflavonifractor</taxon>
    </lineage>
</organism>
<feature type="region of interest" description="Disordered" evidence="1">
    <location>
        <begin position="1"/>
        <end position="22"/>
    </location>
</feature>
<proteinExistence type="predicted"/>
<evidence type="ECO:0000256" key="1">
    <source>
        <dbReference type="SAM" id="MobiDB-lite"/>
    </source>
</evidence>
<sequence length="144" mass="16405">MSGPYDDIISLPHPTSSRHPRMPISDRAAQFSPFAALAGHSAALAETARLTDRQIELSDDDKAVLDQKQRILLEHIKECPEITVTWFRPDEKKDGGQYITTTGRLRRIDEFNQVLILVDDIKIPLTHVVDLDSEKLPDMNQMEW</sequence>
<comment type="caution">
    <text evidence="2">The sequence shown here is derived from an EMBL/GenBank/DDBJ whole genome shotgun (WGS) entry which is preliminary data.</text>
</comment>
<evidence type="ECO:0008006" key="4">
    <source>
        <dbReference type="Google" id="ProtNLM"/>
    </source>
</evidence>